<dbReference type="RefSeq" id="WP_052547018.1">
    <property type="nucleotide sequence ID" value="NZ_JMCC02000011.1"/>
</dbReference>
<dbReference type="GO" id="GO:0006813">
    <property type="term" value="P:potassium ion transport"/>
    <property type="evidence" value="ECO:0007669"/>
    <property type="project" value="InterPro"/>
</dbReference>
<dbReference type="SUPFAM" id="SSF51735">
    <property type="entry name" value="NAD(P)-binding Rossmann-fold domains"/>
    <property type="match status" value="2"/>
</dbReference>
<protein>
    <submittedName>
        <fullName evidence="3">Potassium channel protein</fullName>
    </submittedName>
</protein>
<dbReference type="Pfam" id="PF02254">
    <property type="entry name" value="TrkA_N"/>
    <property type="match status" value="2"/>
</dbReference>
<dbReference type="Gene3D" id="3.40.50.720">
    <property type="entry name" value="NAD(P)-binding Rossmann-like Domain"/>
    <property type="match status" value="2"/>
</dbReference>
<evidence type="ECO:0000313" key="4">
    <source>
        <dbReference type="Proteomes" id="UP000031599"/>
    </source>
</evidence>
<sequence length="543" mass="59377">MRRPFNRLFLLFGFLVITLLIAASGYMLGMRHLEGQERDFWSSLEWASETLTTTGYGNDSHWDSPLMVVFVASVQFFGLMVTLSIVPLVLIPWFESRFEARLPSALPVLENFVLIYRWGPAVSSLVVDMGSQSIAAVILEENETRARWLREKGHRVVYASLEEGQLDLAGVERCRAIIANGEDHDNATVIAMARQRGFEGQIFALVDTPKHRRPIILSGADAVYSPMHSLAAGLAAKASERIAPRVTGVQLLGDDVEIAELRIPASSEVAGKTLAEIGLRRLTGATIVGQWYGGDFHGQPSPDTRLEPGAIVVALGNEEALAKLGELATPLERSGPLLVIGFGEVGQKLVEMLESVGERVMVLARDPHERLDLCGDALDPQVLEQIGLLRARSVILAFSNDSTTLFAVTIIRDLAPDLPIIAAVDRAENIPRVHRAGADFALSISQVTAQLLGHKLFGEKFIAVEPRIRVFEARATPFVGLTLGNARIPERTGCTVVAIDRYKKTMTEFGVGMTFSIGDKIFLCGSGEAHDRFFAEFPKAKPE</sequence>
<feature type="domain" description="RCK C-terminal" evidence="2">
    <location>
        <begin position="246"/>
        <end position="330"/>
    </location>
</feature>
<keyword evidence="3" id="KW-0406">Ion transport</keyword>
<dbReference type="InterPro" id="IPR036291">
    <property type="entry name" value="NAD(P)-bd_dom_sf"/>
</dbReference>
<dbReference type="InterPro" id="IPR006037">
    <property type="entry name" value="RCK_C"/>
</dbReference>
<dbReference type="PROSITE" id="PS51202">
    <property type="entry name" value="RCK_C"/>
    <property type="match status" value="1"/>
</dbReference>
<dbReference type="Pfam" id="PF02080">
    <property type="entry name" value="TrkA_C"/>
    <property type="match status" value="2"/>
</dbReference>
<dbReference type="Proteomes" id="UP000031599">
    <property type="component" value="Unassembled WGS sequence"/>
</dbReference>
<dbReference type="InterPro" id="IPR050721">
    <property type="entry name" value="Trk_Ktr_HKT_K-transport"/>
</dbReference>
<keyword evidence="3" id="KW-0407">Ion channel</keyword>
<keyword evidence="3" id="KW-0813">Transport</keyword>
<dbReference type="GO" id="GO:0008324">
    <property type="term" value="F:monoatomic cation transmembrane transporter activity"/>
    <property type="evidence" value="ECO:0007669"/>
    <property type="project" value="InterPro"/>
</dbReference>
<dbReference type="PANTHER" id="PTHR43833">
    <property type="entry name" value="POTASSIUM CHANNEL PROTEIN 2-RELATED-RELATED"/>
    <property type="match status" value="1"/>
</dbReference>
<reference evidence="3 4" key="1">
    <citation type="submission" date="2014-12" db="EMBL/GenBank/DDBJ databases">
        <title>Genome assembly of Enhygromyxa salina DSM 15201.</title>
        <authorList>
            <person name="Sharma G."/>
            <person name="Subramanian S."/>
        </authorList>
    </citation>
    <scope>NUCLEOTIDE SEQUENCE [LARGE SCALE GENOMIC DNA]</scope>
    <source>
        <strain evidence="3 4">DSM 15201</strain>
    </source>
</reference>
<keyword evidence="1" id="KW-0472">Membrane</keyword>
<name>A0A0C1ZLI5_9BACT</name>
<organism evidence="3 4">
    <name type="scientific">Enhygromyxa salina</name>
    <dbReference type="NCBI Taxonomy" id="215803"/>
    <lineage>
        <taxon>Bacteria</taxon>
        <taxon>Pseudomonadati</taxon>
        <taxon>Myxococcota</taxon>
        <taxon>Polyangia</taxon>
        <taxon>Nannocystales</taxon>
        <taxon>Nannocystaceae</taxon>
        <taxon>Enhygromyxa</taxon>
    </lineage>
</organism>
<dbReference type="SUPFAM" id="SSF81324">
    <property type="entry name" value="Voltage-gated potassium channels"/>
    <property type="match status" value="1"/>
</dbReference>
<proteinExistence type="predicted"/>
<dbReference type="EMBL" id="JMCC02000011">
    <property type="protein sequence ID" value="KIG18394.1"/>
    <property type="molecule type" value="Genomic_DNA"/>
</dbReference>
<accession>A0A0C1ZLI5</accession>
<gene>
    <name evidence="3" type="ORF">DB30_00679</name>
</gene>
<evidence type="ECO:0000256" key="1">
    <source>
        <dbReference type="SAM" id="Phobius"/>
    </source>
</evidence>
<evidence type="ECO:0000313" key="3">
    <source>
        <dbReference type="EMBL" id="KIG18394.1"/>
    </source>
</evidence>
<dbReference type="AlphaFoldDB" id="A0A0C1ZLI5"/>
<keyword evidence="1" id="KW-1133">Transmembrane helix</keyword>
<evidence type="ECO:0000259" key="2">
    <source>
        <dbReference type="PROSITE" id="PS51202"/>
    </source>
</evidence>
<dbReference type="InterPro" id="IPR036721">
    <property type="entry name" value="RCK_C_sf"/>
</dbReference>
<dbReference type="SUPFAM" id="SSF116726">
    <property type="entry name" value="TrkA C-terminal domain-like"/>
    <property type="match status" value="2"/>
</dbReference>
<feature type="transmembrane region" description="Helical" evidence="1">
    <location>
        <begin position="66"/>
        <end position="91"/>
    </location>
</feature>
<keyword evidence="1" id="KW-0812">Transmembrane</keyword>
<dbReference type="Gene3D" id="1.10.287.70">
    <property type="match status" value="1"/>
</dbReference>
<comment type="caution">
    <text evidence="3">The sequence shown here is derived from an EMBL/GenBank/DDBJ whole genome shotgun (WGS) entry which is preliminary data.</text>
</comment>
<dbReference type="InterPro" id="IPR003148">
    <property type="entry name" value="RCK_N"/>
</dbReference>
<dbReference type="Gene3D" id="3.30.70.1450">
    <property type="entry name" value="Regulator of K+ conductance, C-terminal domain"/>
    <property type="match status" value="2"/>
</dbReference>
<dbReference type="PANTHER" id="PTHR43833:SF13">
    <property type="entry name" value="POTASSIUM CHANNEL PROTEIN 2-RELATED"/>
    <property type="match status" value="1"/>
</dbReference>